<dbReference type="AlphaFoldDB" id="A0A1H8GA85"/>
<keyword evidence="1" id="KW-0732">Signal</keyword>
<dbReference type="PANTHER" id="PTHR36057:SF1">
    <property type="entry name" value="LIPOPROTEIN LIPID ATTACHMENT SITE-LIKE PROTEIN, PUTATIVE (DUF1223)-RELATED"/>
    <property type="match status" value="1"/>
</dbReference>
<dbReference type="SUPFAM" id="SSF52833">
    <property type="entry name" value="Thioredoxin-like"/>
    <property type="match status" value="1"/>
</dbReference>
<reference evidence="2 3" key="1">
    <citation type="submission" date="2016-10" db="EMBL/GenBank/DDBJ databases">
        <authorList>
            <person name="de Groot N.N."/>
        </authorList>
    </citation>
    <scope>NUCLEOTIDE SEQUENCE [LARGE SCALE GENOMIC DNA]</scope>
    <source>
        <strain evidence="2 3">DSM 8512</strain>
    </source>
</reference>
<dbReference type="Pfam" id="PF06764">
    <property type="entry name" value="DUF1223"/>
    <property type="match status" value="1"/>
</dbReference>
<sequence length="318" mass="33919">MEKVNMIGFIPMQRRFPTQALAVALLLAVPAMGIAQQAPADLNAGDVNAPVISAPSAPMRLIPSVDAPMPDDGFVGVNNFAATDLPPPALDALPPVTPVVVELFTSQGCSSCPPADAMMAKLADQDGVLPLSFHVDYWDYLGWADSFARPEFSARQEAYARAAGERSVYTPQLIVEGVDTAVSPGPAQLMGLIEAHQMSPALLNVQRRKQDGSDLIELMPLSDLEGQVDVSLIRFLPERRVEVRGGENDGRFITYTNIVLGMETLAKWDGSAPLRLNVRAGQAGEGSFPDDTRHVILVQIGLAGSELPGAILAAIELD</sequence>
<dbReference type="PANTHER" id="PTHR36057">
    <property type="match status" value="1"/>
</dbReference>
<evidence type="ECO:0000313" key="3">
    <source>
        <dbReference type="Proteomes" id="UP000199054"/>
    </source>
</evidence>
<keyword evidence="3" id="KW-1185">Reference proteome</keyword>
<name>A0A1H8GA85_9RHOB</name>
<evidence type="ECO:0000313" key="2">
    <source>
        <dbReference type="EMBL" id="SEN40946.1"/>
    </source>
</evidence>
<feature type="signal peptide" evidence="1">
    <location>
        <begin position="1"/>
        <end position="40"/>
    </location>
</feature>
<dbReference type="STRING" id="34002.SAMN04489859_100682"/>
<organism evidence="2 3">
    <name type="scientific">Paracoccus alcaliphilus</name>
    <dbReference type="NCBI Taxonomy" id="34002"/>
    <lineage>
        <taxon>Bacteria</taxon>
        <taxon>Pseudomonadati</taxon>
        <taxon>Pseudomonadota</taxon>
        <taxon>Alphaproteobacteria</taxon>
        <taxon>Rhodobacterales</taxon>
        <taxon>Paracoccaceae</taxon>
        <taxon>Paracoccus</taxon>
    </lineage>
</organism>
<accession>A0A1H8GA85</accession>
<dbReference type="Proteomes" id="UP000199054">
    <property type="component" value="Unassembled WGS sequence"/>
</dbReference>
<gene>
    <name evidence="2" type="ORF">SAMN04489859_100682</name>
</gene>
<evidence type="ECO:0000256" key="1">
    <source>
        <dbReference type="SAM" id="SignalP"/>
    </source>
</evidence>
<dbReference type="EMBL" id="FODE01000006">
    <property type="protein sequence ID" value="SEN40946.1"/>
    <property type="molecule type" value="Genomic_DNA"/>
</dbReference>
<evidence type="ECO:0008006" key="4">
    <source>
        <dbReference type="Google" id="ProtNLM"/>
    </source>
</evidence>
<dbReference type="InterPro" id="IPR010634">
    <property type="entry name" value="DUF1223"/>
</dbReference>
<dbReference type="InterPro" id="IPR036249">
    <property type="entry name" value="Thioredoxin-like_sf"/>
</dbReference>
<protein>
    <recommendedName>
        <fullName evidence="4">DUF1223 domain-containing protein</fullName>
    </recommendedName>
</protein>
<feature type="chain" id="PRO_5011754912" description="DUF1223 domain-containing protein" evidence="1">
    <location>
        <begin position="41"/>
        <end position="318"/>
    </location>
</feature>
<proteinExistence type="predicted"/>